<protein>
    <recommendedName>
        <fullName evidence="4">P-loop containing nucleoside triphosphate hydrolase protein</fullName>
    </recommendedName>
</protein>
<dbReference type="PANTHER" id="PTHR12083:SF9">
    <property type="entry name" value="BIFUNCTIONAL POLYNUCLEOTIDE PHOSPHATASE_KINASE"/>
    <property type="match status" value="1"/>
</dbReference>
<evidence type="ECO:0008006" key="4">
    <source>
        <dbReference type="Google" id="ProtNLM"/>
    </source>
</evidence>
<feature type="region of interest" description="Disordered" evidence="1">
    <location>
        <begin position="162"/>
        <end position="245"/>
    </location>
</feature>
<evidence type="ECO:0000313" key="3">
    <source>
        <dbReference type="Proteomes" id="UP001498398"/>
    </source>
</evidence>
<reference evidence="2 3" key="1">
    <citation type="submission" date="2024-01" db="EMBL/GenBank/DDBJ databases">
        <title>A draft genome for the cacao thread blight pathogen Marasmiellus scandens.</title>
        <authorList>
            <person name="Baruah I.K."/>
            <person name="Leung J."/>
            <person name="Bukari Y."/>
            <person name="Amoako-Attah I."/>
            <person name="Meinhardt L.W."/>
            <person name="Bailey B.A."/>
            <person name="Cohen S.P."/>
        </authorList>
    </citation>
    <scope>NUCLEOTIDE SEQUENCE [LARGE SCALE GENOMIC DNA]</scope>
    <source>
        <strain evidence="2 3">GH-19</strain>
    </source>
</reference>
<evidence type="ECO:0000313" key="2">
    <source>
        <dbReference type="EMBL" id="KAK7445415.1"/>
    </source>
</evidence>
<dbReference type="Pfam" id="PF13671">
    <property type="entry name" value="AAA_33"/>
    <property type="match status" value="1"/>
</dbReference>
<dbReference type="PANTHER" id="PTHR12083">
    <property type="entry name" value="BIFUNCTIONAL POLYNUCLEOTIDE PHOSPHATASE/KINASE"/>
    <property type="match status" value="1"/>
</dbReference>
<keyword evidence="3" id="KW-1185">Reference proteome</keyword>
<name>A0ABR1J0P0_9AGAR</name>
<dbReference type="Gene3D" id="3.40.50.300">
    <property type="entry name" value="P-loop containing nucleotide triphosphate hydrolases"/>
    <property type="match status" value="1"/>
</dbReference>
<proteinExistence type="predicted"/>
<dbReference type="InterPro" id="IPR027417">
    <property type="entry name" value="P-loop_NTPase"/>
</dbReference>
<dbReference type="SUPFAM" id="SSF52540">
    <property type="entry name" value="P-loop containing nucleoside triphosphate hydrolases"/>
    <property type="match status" value="1"/>
</dbReference>
<feature type="compositionally biased region" description="Basic residues" evidence="1">
    <location>
        <begin position="183"/>
        <end position="208"/>
    </location>
</feature>
<comment type="caution">
    <text evidence="2">The sequence shown here is derived from an EMBL/GenBank/DDBJ whole genome shotgun (WGS) entry which is preliminary data.</text>
</comment>
<accession>A0ABR1J0P0</accession>
<dbReference type="Proteomes" id="UP001498398">
    <property type="component" value="Unassembled WGS sequence"/>
</dbReference>
<feature type="compositionally biased region" description="Polar residues" evidence="1">
    <location>
        <begin position="162"/>
        <end position="182"/>
    </location>
</feature>
<organism evidence="2 3">
    <name type="scientific">Marasmiellus scandens</name>
    <dbReference type="NCBI Taxonomy" id="2682957"/>
    <lineage>
        <taxon>Eukaryota</taxon>
        <taxon>Fungi</taxon>
        <taxon>Dikarya</taxon>
        <taxon>Basidiomycota</taxon>
        <taxon>Agaricomycotina</taxon>
        <taxon>Agaricomycetes</taxon>
        <taxon>Agaricomycetidae</taxon>
        <taxon>Agaricales</taxon>
        <taxon>Marasmiineae</taxon>
        <taxon>Omphalotaceae</taxon>
        <taxon>Marasmiellus</taxon>
    </lineage>
</organism>
<evidence type="ECO:0000256" key="1">
    <source>
        <dbReference type="SAM" id="MobiDB-lite"/>
    </source>
</evidence>
<sequence>MSGTLEDNGQQERVLLICVGLIGSGKSTFAISLEKHFPNFVRCNQDELGDRRSVENRARASLNEGRSVCIDRTNFNPAQRRYWIDIAHEFPGTLIWVIVFDTPYEECTQRLQLRTSHPTIKNPEQAMSVLARFASDFQAPVAVEGFDRMIYLRSSEQAHPEYSQSQVTTVLQSIRDSPSLSHTRSHFHGTSRPSRSRPRGYNRGRGHGRGYFNFDYNQENESHVRRHKPIRGSPLFRVGGQSSPT</sequence>
<gene>
    <name evidence="2" type="ORF">VKT23_014832</name>
</gene>
<dbReference type="EMBL" id="JBANRG010000047">
    <property type="protein sequence ID" value="KAK7445415.1"/>
    <property type="molecule type" value="Genomic_DNA"/>
</dbReference>